<accession>A0A286RJP1</accession>
<feature type="region of interest" description="Disordered" evidence="1">
    <location>
        <begin position="181"/>
        <end position="225"/>
    </location>
</feature>
<evidence type="ECO:0000313" key="3">
    <source>
        <dbReference type="Proteomes" id="UP000215086"/>
    </source>
</evidence>
<keyword evidence="3" id="KW-1185">Reference proteome</keyword>
<feature type="region of interest" description="Disordered" evidence="1">
    <location>
        <begin position="26"/>
        <end position="62"/>
    </location>
</feature>
<name>A0A286RJP1_9BACT</name>
<evidence type="ECO:0000256" key="1">
    <source>
        <dbReference type="SAM" id="MobiDB-lite"/>
    </source>
</evidence>
<dbReference type="KEGG" id="ttf:THTE_3565"/>
<proteinExistence type="predicted"/>
<dbReference type="Proteomes" id="UP000215086">
    <property type="component" value="Chromosome"/>
</dbReference>
<reference evidence="2 3" key="1">
    <citation type="journal article" name="Front. Microbiol.">
        <title>Sugar Metabolism of the First Thermophilic Planctomycete Thermogutta terrifontis: Comparative Genomic and Transcriptomic Approaches.</title>
        <authorList>
            <person name="Elcheninov A.G."/>
            <person name="Menzel P."/>
            <person name="Gudbergsdottir S.R."/>
            <person name="Slesarev A.I."/>
            <person name="Kadnikov V.V."/>
            <person name="Krogh A."/>
            <person name="Bonch-Osmolovskaya E.A."/>
            <person name="Peng X."/>
            <person name="Kublanov I.V."/>
        </authorList>
    </citation>
    <scope>NUCLEOTIDE SEQUENCE [LARGE SCALE GENOMIC DNA]</scope>
    <source>
        <strain evidence="2 3">R1</strain>
    </source>
</reference>
<dbReference type="AlphaFoldDB" id="A0A286RJP1"/>
<protein>
    <submittedName>
        <fullName evidence="2">Uncharacterized protein</fullName>
    </submittedName>
</protein>
<evidence type="ECO:0000313" key="2">
    <source>
        <dbReference type="EMBL" id="ASV76166.1"/>
    </source>
</evidence>
<sequence>MGIGFLVFAGLGIAAWLALGEADQPPAHQRKSAKSPRTISSHQPQQLARQGNQDQREKADNQVQTEIVRRLLKALDDLPNVNPEEKRELRRILLDSDNQLAQALKSPQSPQVNRKQPAEPQKSPQDGSKMPPTEGPRSPLIKALLDLLDNTPEDNIAERNSQEKDTLRENLLQADKILAQHTGQSAVNRIKAANRKPVVPRVFNPPRKTPGQPPQQDSETEKTPR</sequence>
<dbReference type="EMBL" id="CP018477">
    <property type="protein sequence ID" value="ASV76166.1"/>
    <property type="molecule type" value="Genomic_DNA"/>
</dbReference>
<feature type="region of interest" description="Disordered" evidence="1">
    <location>
        <begin position="104"/>
        <end position="141"/>
    </location>
</feature>
<organism evidence="2 3">
    <name type="scientific">Thermogutta terrifontis</name>
    <dbReference type="NCBI Taxonomy" id="1331910"/>
    <lineage>
        <taxon>Bacteria</taxon>
        <taxon>Pseudomonadati</taxon>
        <taxon>Planctomycetota</taxon>
        <taxon>Planctomycetia</taxon>
        <taxon>Pirellulales</taxon>
        <taxon>Thermoguttaceae</taxon>
        <taxon>Thermogutta</taxon>
    </lineage>
</organism>
<gene>
    <name evidence="2" type="ORF">THTE_3565</name>
</gene>
<feature type="compositionally biased region" description="Polar residues" evidence="1">
    <location>
        <begin position="35"/>
        <end position="53"/>
    </location>
</feature>
<feature type="compositionally biased region" description="Polar residues" evidence="1">
    <location>
        <begin position="104"/>
        <end position="114"/>
    </location>
</feature>